<dbReference type="PANTHER" id="PTHR36794">
    <property type="entry name" value="TRANSMEMBRANE PROTEIN"/>
    <property type="match status" value="1"/>
</dbReference>
<dbReference type="PANTHER" id="PTHR36794:SF1">
    <property type="entry name" value="TRANSMEMBRANE PROTEIN"/>
    <property type="match status" value="1"/>
</dbReference>
<proteinExistence type="predicted"/>
<sequence length="130" mass="14294">PASMAGEQRDGAAGDPTPPPPLPRSGWLQKVEDRWRKTREHAESYPYVWASYILVYGGLGVYITYRWRKLRQTEERVRRLQEELRKLVEAEEAAAGASTSSAAAPKPSCSSPSPSSAATNPPPSDKPSSR</sequence>
<gene>
    <name evidence="3" type="ORF">g.26424</name>
</gene>
<feature type="region of interest" description="Disordered" evidence="1">
    <location>
        <begin position="1"/>
        <end position="28"/>
    </location>
</feature>
<name>A0A1D1YG45_9ARAE</name>
<feature type="region of interest" description="Disordered" evidence="1">
    <location>
        <begin position="90"/>
        <end position="130"/>
    </location>
</feature>
<dbReference type="AlphaFoldDB" id="A0A1D1YG45"/>
<evidence type="ECO:0000313" key="3">
    <source>
        <dbReference type="EMBL" id="JAT53618.1"/>
    </source>
</evidence>
<feature type="compositionally biased region" description="Pro residues" evidence="1">
    <location>
        <begin position="120"/>
        <end position="130"/>
    </location>
</feature>
<dbReference type="EMBL" id="GDJX01014318">
    <property type="protein sequence ID" value="JAT53618.1"/>
    <property type="molecule type" value="Transcribed_RNA"/>
</dbReference>
<evidence type="ECO:0000256" key="2">
    <source>
        <dbReference type="SAM" id="Phobius"/>
    </source>
</evidence>
<reference evidence="3" key="1">
    <citation type="submission" date="2015-07" db="EMBL/GenBank/DDBJ databases">
        <title>Transcriptome Assembly of Anthurium amnicola.</title>
        <authorList>
            <person name="Suzuki J."/>
        </authorList>
    </citation>
    <scope>NUCLEOTIDE SEQUENCE</scope>
</reference>
<organism evidence="3">
    <name type="scientific">Anthurium amnicola</name>
    <dbReference type="NCBI Taxonomy" id="1678845"/>
    <lineage>
        <taxon>Eukaryota</taxon>
        <taxon>Viridiplantae</taxon>
        <taxon>Streptophyta</taxon>
        <taxon>Embryophyta</taxon>
        <taxon>Tracheophyta</taxon>
        <taxon>Spermatophyta</taxon>
        <taxon>Magnoliopsida</taxon>
        <taxon>Liliopsida</taxon>
        <taxon>Araceae</taxon>
        <taxon>Pothoideae</taxon>
        <taxon>Potheae</taxon>
        <taxon>Anthurium</taxon>
    </lineage>
</organism>
<keyword evidence="2" id="KW-1133">Transmembrane helix</keyword>
<keyword evidence="2" id="KW-0472">Membrane</keyword>
<feature type="non-terminal residue" evidence="3">
    <location>
        <position position="1"/>
    </location>
</feature>
<accession>A0A1D1YG45</accession>
<feature type="compositionally biased region" description="Low complexity" evidence="1">
    <location>
        <begin position="93"/>
        <end position="119"/>
    </location>
</feature>
<evidence type="ECO:0000256" key="1">
    <source>
        <dbReference type="SAM" id="MobiDB-lite"/>
    </source>
</evidence>
<feature type="transmembrane region" description="Helical" evidence="2">
    <location>
        <begin position="47"/>
        <end position="65"/>
    </location>
</feature>
<protein>
    <submittedName>
        <fullName evidence="3">Uncharacterized protein</fullName>
    </submittedName>
</protein>
<keyword evidence="2" id="KW-0812">Transmembrane</keyword>